<organism evidence="1 2">
    <name type="scientific">Ktedonobacter racemifer DSM 44963</name>
    <dbReference type="NCBI Taxonomy" id="485913"/>
    <lineage>
        <taxon>Bacteria</taxon>
        <taxon>Bacillati</taxon>
        <taxon>Chloroflexota</taxon>
        <taxon>Ktedonobacteria</taxon>
        <taxon>Ktedonobacterales</taxon>
        <taxon>Ktedonobacteraceae</taxon>
        <taxon>Ktedonobacter</taxon>
    </lineage>
</organism>
<dbReference type="AlphaFoldDB" id="D6TWU4"/>
<evidence type="ECO:0000313" key="2">
    <source>
        <dbReference type="Proteomes" id="UP000004508"/>
    </source>
</evidence>
<evidence type="ECO:0000313" key="1">
    <source>
        <dbReference type="EMBL" id="EFH84677.1"/>
    </source>
</evidence>
<gene>
    <name evidence="1" type="ORF">Krac_5776</name>
</gene>
<dbReference type="InParanoid" id="D6TWU4"/>
<comment type="caution">
    <text evidence="1">The sequence shown here is derived from an EMBL/GenBank/DDBJ whole genome shotgun (WGS) entry which is preliminary data.</text>
</comment>
<proteinExistence type="predicted"/>
<dbReference type="RefSeq" id="WP_007916384.1">
    <property type="nucleotide sequence ID" value="NZ_ADVG01000003.1"/>
</dbReference>
<name>D6TWU4_KTERA</name>
<keyword evidence="2" id="KW-1185">Reference proteome</keyword>
<dbReference type="Proteomes" id="UP000004508">
    <property type="component" value="Unassembled WGS sequence"/>
</dbReference>
<dbReference type="STRING" id="485913.Krac_5776"/>
<accession>D6TWU4</accession>
<dbReference type="EMBL" id="ADVG01000003">
    <property type="protein sequence ID" value="EFH84677.1"/>
    <property type="molecule type" value="Genomic_DNA"/>
</dbReference>
<reference evidence="1" key="1">
    <citation type="journal article" date="2011" name="Stand. Genomic Sci.">
        <title>Non-contiguous finished genome sequence and contextual data of the filamentous soil bacterium Ktedonobacter racemifer type strain (SOSP1-21).</title>
        <authorList>
            <person name="Chang Y.J."/>
            <person name="Land M."/>
            <person name="Hauser L."/>
            <person name="Chertkov O."/>
            <person name="Del Rio T.G."/>
            <person name="Nolan M."/>
            <person name="Copeland A."/>
            <person name="Tice H."/>
            <person name="Cheng J.F."/>
            <person name="Lucas S."/>
            <person name="Han C."/>
            <person name="Goodwin L."/>
            <person name="Pitluck S."/>
            <person name="Ivanova N."/>
            <person name="Ovchinikova G."/>
            <person name="Pati A."/>
            <person name="Chen A."/>
            <person name="Palaniappan K."/>
            <person name="Mavromatis K."/>
            <person name="Liolios K."/>
            <person name="Brettin T."/>
            <person name="Fiebig A."/>
            <person name="Rohde M."/>
            <person name="Abt B."/>
            <person name="Goker M."/>
            <person name="Detter J.C."/>
            <person name="Woyke T."/>
            <person name="Bristow J."/>
            <person name="Eisen J.A."/>
            <person name="Markowitz V."/>
            <person name="Hugenholtz P."/>
            <person name="Kyrpides N.C."/>
            <person name="Klenk H.P."/>
            <person name="Lapidus A."/>
        </authorList>
    </citation>
    <scope>NUCLEOTIDE SEQUENCE [LARGE SCALE GENOMIC DNA]</scope>
    <source>
        <strain evidence="1">SOSP1-21</strain>
    </source>
</reference>
<protein>
    <submittedName>
        <fullName evidence="1">Uncharacterized protein</fullName>
    </submittedName>
</protein>
<sequence length="176" mass="20723">MPRRKKHLQYMSLDEIKQEVQDYEERRQRRNARRRERRQWLKTAPREETCLRYRGEEKPCDKRTFLKAERFVLQCNEKYPEFKGDAVLILLTLSHNILHLRYPDRACGGDSLADCPLVSLHVLCYTALEVAFNYRLDPGFKLGGAQIAQARLELASGLDRERLRFNTLLGDLSIDL</sequence>